<name>A0AAW0E6X9_9AGAR</name>
<reference evidence="1 2" key="1">
    <citation type="submission" date="2024-01" db="EMBL/GenBank/DDBJ databases">
        <title>A draft genome for a cacao thread blight-causing isolate of Paramarasmius palmivorus.</title>
        <authorList>
            <person name="Baruah I.K."/>
            <person name="Bukari Y."/>
            <person name="Amoako-Attah I."/>
            <person name="Meinhardt L.W."/>
            <person name="Bailey B.A."/>
            <person name="Cohen S.P."/>
        </authorList>
    </citation>
    <scope>NUCLEOTIDE SEQUENCE [LARGE SCALE GENOMIC DNA]</scope>
    <source>
        <strain evidence="1 2">GH-12</strain>
    </source>
</reference>
<sequence length="476" mass="54586">MNFDLESTTGLYHAIAHLGPELCLVQDPATTRNSRAIGSRVSGKLSSVAPLLDSLISLLPYDPQNKPQYAMTLALSKKSANLYVSADNDSRLNLAPQGMAAIKKCWSLIQDAINDVEFSPTGLEQITESALVRGFIVYHLSSGRQHARFRKRSRECAAWFALLKASNLLGLRWEEARSYFNISERVYELYEDAIAKGCWTDQDIVKLCEHADAIKWLEKRSRKDLQPTVSRVSTWFRHINLEAVLPLPLNDLPRYWDFDASRYIDKLIRPAVHAIELFRLSKCPKFRRMFKGRPLHVTEVHAAEYGTQYVSPILSTTTVHRFICGLRGQAEDKDILIADVNSALPNASCNVTFRTHPVCHLIRYHDERNPHLERPFPYITTYRLSGYLCQRFVQLHKHFSRRNEDCTSWVGFVLNGWKTRVEMDWSFPVTSSEHIYSRLIGVLMHEDLVDILESRMDRTAKRRARREGIPLGCAPV</sequence>
<organism evidence="1 2">
    <name type="scientific">Paramarasmius palmivorus</name>
    <dbReference type="NCBI Taxonomy" id="297713"/>
    <lineage>
        <taxon>Eukaryota</taxon>
        <taxon>Fungi</taxon>
        <taxon>Dikarya</taxon>
        <taxon>Basidiomycota</taxon>
        <taxon>Agaricomycotina</taxon>
        <taxon>Agaricomycetes</taxon>
        <taxon>Agaricomycetidae</taxon>
        <taxon>Agaricales</taxon>
        <taxon>Marasmiineae</taxon>
        <taxon>Marasmiaceae</taxon>
        <taxon>Paramarasmius</taxon>
    </lineage>
</organism>
<evidence type="ECO:0000313" key="2">
    <source>
        <dbReference type="Proteomes" id="UP001383192"/>
    </source>
</evidence>
<accession>A0AAW0E6X9</accession>
<evidence type="ECO:0000313" key="1">
    <source>
        <dbReference type="EMBL" id="KAK7058407.1"/>
    </source>
</evidence>
<comment type="caution">
    <text evidence="1">The sequence shown here is derived from an EMBL/GenBank/DDBJ whole genome shotgun (WGS) entry which is preliminary data.</text>
</comment>
<gene>
    <name evidence="1" type="ORF">VNI00_002041</name>
</gene>
<dbReference type="Proteomes" id="UP001383192">
    <property type="component" value="Unassembled WGS sequence"/>
</dbReference>
<dbReference type="EMBL" id="JAYKXP010000005">
    <property type="protein sequence ID" value="KAK7058407.1"/>
    <property type="molecule type" value="Genomic_DNA"/>
</dbReference>
<protein>
    <submittedName>
        <fullName evidence="1">Uncharacterized protein</fullName>
    </submittedName>
</protein>
<keyword evidence="2" id="KW-1185">Reference proteome</keyword>
<proteinExistence type="predicted"/>
<dbReference type="AlphaFoldDB" id="A0AAW0E6X9"/>